<dbReference type="Pfam" id="PF00999">
    <property type="entry name" value="Na_H_Exchanger"/>
    <property type="match status" value="1"/>
</dbReference>
<protein>
    <submittedName>
        <fullName evidence="14">Na /H and K /H antiporter NhaP</fullName>
    </submittedName>
</protein>
<feature type="domain" description="Cation/H+ exchanger transmembrane" evidence="13">
    <location>
        <begin position="13"/>
        <end position="235"/>
    </location>
</feature>
<evidence type="ECO:0000259" key="13">
    <source>
        <dbReference type="Pfam" id="PF00999"/>
    </source>
</evidence>
<keyword evidence="4" id="KW-0050">Antiport</keyword>
<dbReference type="Proteomes" id="UP000030856">
    <property type="component" value="Unassembled WGS sequence"/>
</dbReference>
<feature type="transmembrane region" description="Helical" evidence="12">
    <location>
        <begin position="129"/>
        <end position="150"/>
    </location>
</feature>
<evidence type="ECO:0000256" key="3">
    <source>
        <dbReference type="ARBA" id="ARBA00022448"/>
    </source>
</evidence>
<keyword evidence="11" id="KW-0739">Sodium transport</keyword>
<evidence type="ECO:0000256" key="5">
    <source>
        <dbReference type="ARBA" id="ARBA00022475"/>
    </source>
</evidence>
<feature type="transmembrane region" description="Helical" evidence="12">
    <location>
        <begin position="70"/>
        <end position="87"/>
    </location>
</feature>
<feature type="transmembrane region" description="Helical" evidence="12">
    <location>
        <begin position="6"/>
        <end position="24"/>
    </location>
</feature>
<keyword evidence="10 12" id="KW-0472">Membrane</keyword>
<comment type="subcellular location">
    <subcellularLocation>
        <location evidence="1">Cell membrane</location>
        <topology evidence="1">Multi-pass membrane protein</topology>
    </subcellularLocation>
</comment>
<feature type="transmembrane region" description="Helical" evidence="12">
    <location>
        <begin position="99"/>
        <end position="123"/>
    </location>
</feature>
<dbReference type="InterPro" id="IPR006153">
    <property type="entry name" value="Cation/H_exchanger_TM"/>
</dbReference>
<dbReference type="Gene3D" id="6.10.140.1330">
    <property type="match status" value="1"/>
</dbReference>
<keyword evidence="7 12" id="KW-1133">Transmembrane helix</keyword>
<feature type="transmembrane region" description="Helical" evidence="12">
    <location>
        <begin position="31"/>
        <end position="50"/>
    </location>
</feature>
<keyword evidence="9" id="KW-0406">Ion transport</keyword>
<dbReference type="AlphaFoldDB" id="A0A0B0HBL0"/>
<proteinExistence type="inferred from homology"/>
<comment type="caution">
    <text evidence="14">The sequence shown here is derived from an EMBL/GenBank/DDBJ whole genome shotgun (WGS) entry which is preliminary data.</text>
</comment>
<evidence type="ECO:0000256" key="1">
    <source>
        <dbReference type="ARBA" id="ARBA00004651"/>
    </source>
</evidence>
<dbReference type="InterPro" id="IPR018422">
    <property type="entry name" value="Cation/H_exchanger_CPA1"/>
</dbReference>
<keyword evidence="5" id="KW-1003">Cell membrane</keyword>
<comment type="similarity">
    <text evidence="2">Belongs to the monovalent cation:proton antiporter 1 (CPA1) transporter (TC 2.A.36) family.</text>
</comment>
<dbReference type="PANTHER" id="PTHR10110:SF195">
    <property type="entry name" value="NA(+)_H(+) ANTIPORTER NHAS2"/>
    <property type="match status" value="1"/>
</dbReference>
<feature type="transmembrane region" description="Helical" evidence="12">
    <location>
        <begin position="171"/>
        <end position="189"/>
    </location>
</feature>
<dbReference type="GO" id="GO:0051453">
    <property type="term" value="P:regulation of intracellular pH"/>
    <property type="evidence" value="ECO:0007669"/>
    <property type="project" value="TreeGrafter"/>
</dbReference>
<dbReference type="GO" id="GO:0005886">
    <property type="term" value="C:plasma membrane"/>
    <property type="evidence" value="ECO:0007669"/>
    <property type="project" value="UniProtKB-SubCell"/>
</dbReference>
<evidence type="ECO:0000256" key="4">
    <source>
        <dbReference type="ARBA" id="ARBA00022449"/>
    </source>
</evidence>
<dbReference type="GO" id="GO:0015385">
    <property type="term" value="F:sodium:proton antiporter activity"/>
    <property type="evidence" value="ECO:0007669"/>
    <property type="project" value="InterPro"/>
</dbReference>
<evidence type="ECO:0000256" key="10">
    <source>
        <dbReference type="ARBA" id="ARBA00023136"/>
    </source>
</evidence>
<keyword evidence="3" id="KW-0813">Transport</keyword>
<evidence type="ECO:0000256" key="7">
    <source>
        <dbReference type="ARBA" id="ARBA00022989"/>
    </source>
</evidence>
<evidence type="ECO:0000256" key="6">
    <source>
        <dbReference type="ARBA" id="ARBA00022692"/>
    </source>
</evidence>
<dbReference type="GO" id="GO:0015386">
    <property type="term" value="F:potassium:proton antiporter activity"/>
    <property type="evidence" value="ECO:0007669"/>
    <property type="project" value="TreeGrafter"/>
</dbReference>
<evidence type="ECO:0000256" key="8">
    <source>
        <dbReference type="ARBA" id="ARBA00023053"/>
    </source>
</evidence>
<keyword evidence="8" id="KW-0915">Sodium</keyword>
<evidence type="ECO:0000256" key="11">
    <source>
        <dbReference type="ARBA" id="ARBA00023201"/>
    </source>
</evidence>
<evidence type="ECO:0000313" key="14">
    <source>
        <dbReference type="EMBL" id="KHF26052.1"/>
    </source>
</evidence>
<evidence type="ECO:0000256" key="9">
    <source>
        <dbReference type="ARBA" id="ARBA00023065"/>
    </source>
</evidence>
<evidence type="ECO:0000256" key="12">
    <source>
        <dbReference type="SAM" id="Phobius"/>
    </source>
</evidence>
<name>A0A0B0HBL0_SOVGS</name>
<accession>A0A0B0HBL0</accession>
<evidence type="ECO:0000313" key="15">
    <source>
        <dbReference type="Proteomes" id="UP000030856"/>
    </source>
</evidence>
<reference evidence="14 15" key="1">
    <citation type="journal article" date="2014" name="BMC Genomics">
        <title>The genome of the intracellular bacterium of the coastal bivalve, Solemya velum: a blueprint for thriving in and out of symbiosis.</title>
        <authorList>
            <person name="Dmytrenko O."/>
            <person name="Russell S.L."/>
            <person name="Loo W.T."/>
            <person name="Fontanez K.M."/>
            <person name="Liao L."/>
            <person name="Roeselers G."/>
            <person name="Sharma R."/>
            <person name="Stewart F.J."/>
            <person name="Newton I.L."/>
            <person name="Woyke T."/>
            <person name="Wu D."/>
            <person name="Lang J.M."/>
            <person name="Eisen J.A."/>
            <person name="Cavanaugh C.M."/>
        </authorList>
    </citation>
    <scope>NUCLEOTIDE SEQUENCE [LARGE SCALE GENOMIC DNA]</scope>
    <source>
        <strain evidence="14 15">WH</strain>
    </source>
</reference>
<dbReference type="STRING" id="2340.JV46_14160"/>
<feature type="transmembrane region" description="Helical" evidence="12">
    <location>
        <begin position="201"/>
        <end position="225"/>
    </location>
</feature>
<evidence type="ECO:0000256" key="2">
    <source>
        <dbReference type="ARBA" id="ARBA00007367"/>
    </source>
</evidence>
<dbReference type="eggNOG" id="COG0025">
    <property type="taxonomic scope" value="Bacteria"/>
</dbReference>
<sequence length="263" mass="28457">MGIFELSAILITLSALFSYINHRFIKLPTTIGLMVIALLFSLLLILSTRLGFDFELHAETILASIDFDKALLEGMLSALLFAGALHVNLDDLLEQKWVIALLASVGVVTSTLLIGYASYYVFGMLGVEISLIYCLLFGALISPTDPIAVLGILKKVGVPKTLETKITGESLFNDGVAVVVFLAILTIATDGAGGHDAEPMAIARLFLQEAVGGALFGFVIGFVAYRMLSSIDQPRRCTGWLCSCYRYAPVGTNCYRCCRSPDR</sequence>
<organism evidence="14 15">
    <name type="scientific">Solemya velum gill symbiont</name>
    <dbReference type="NCBI Taxonomy" id="2340"/>
    <lineage>
        <taxon>Bacteria</taxon>
        <taxon>Pseudomonadati</taxon>
        <taxon>Pseudomonadota</taxon>
        <taxon>Gammaproteobacteria</taxon>
        <taxon>sulfur-oxidizing symbionts</taxon>
    </lineage>
</organism>
<dbReference type="GO" id="GO:0098719">
    <property type="term" value="P:sodium ion import across plasma membrane"/>
    <property type="evidence" value="ECO:0007669"/>
    <property type="project" value="TreeGrafter"/>
</dbReference>
<dbReference type="PANTHER" id="PTHR10110">
    <property type="entry name" value="SODIUM/HYDROGEN EXCHANGER"/>
    <property type="match status" value="1"/>
</dbReference>
<dbReference type="PATRIC" id="fig|2340.3.peg.564"/>
<keyword evidence="15" id="KW-1185">Reference proteome</keyword>
<gene>
    <name evidence="14" type="primary">nhaP</name>
    <name evidence="14" type="ORF">JV46_14160</name>
</gene>
<keyword evidence="6 12" id="KW-0812">Transmembrane</keyword>
<dbReference type="EMBL" id="JRAA01000001">
    <property type="protein sequence ID" value="KHF26052.1"/>
    <property type="molecule type" value="Genomic_DNA"/>
</dbReference>